<reference evidence="2" key="2">
    <citation type="submission" date="2020-11" db="EMBL/GenBank/DDBJ databases">
        <authorList>
            <person name="McCartney M.A."/>
            <person name="Auch B."/>
            <person name="Kono T."/>
            <person name="Mallez S."/>
            <person name="Becker A."/>
            <person name="Gohl D.M."/>
            <person name="Silverstein K.A.T."/>
            <person name="Koren S."/>
            <person name="Bechman K.B."/>
            <person name="Herman A."/>
            <person name="Abrahante J.E."/>
            <person name="Garbe J."/>
        </authorList>
    </citation>
    <scope>NUCLEOTIDE SEQUENCE</scope>
    <source>
        <strain evidence="2">Duluth1</strain>
        <tissue evidence="2">Whole animal</tissue>
    </source>
</reference>
<keyword evidence="3" id="KW-1185">Reference proteome</keyword>
<keyword evidence="1" id="KW-0812">Transmembrane</keyword>
<dbReference type="EMBL" id="JAIWYP010000006">
    <property type="protein sequence ID" value="KAH3809529.1"/>
    <property type="molecule type" value="Genomic_DNA"/>
</dbReference>
<dbReference type="AlphaFoldDB" id="A0A9D4G2R4"/>
<evidence type="ECO:0000313" key="3">
    <source>
        <dbReference type="Proteomes" id="UP000828390"/>
    </source>
</evidence>
<evidence type="ECO:0000256" key="1">
    <source>
        <dbReference type="SAM" id="Phobius"/>
    </source>
</evidence>
<keyword evidence="1" id="KW-1133">Transmembrane helix</keyword>
<feature type="transmembrane region" description="Helical" evidence="1">
    <location>
        <begin position="12"/>
        <end position="30"/>
    </location>
</feature>
<dbReference type="Proteomes" id="UP000828390">
    <property type="component" value="Unassembled WGS sequence"/>
</dbReference>
<comment type="caution">
    <text evidence="2">The sequence shown here is derived from an EMBL/GenBank/DDBJ whole genome shotgun (WGS) entry which is preliminary data.</text>
</comment>
<sequence>MEYIVDIESVGIMILYFLLYMSGILYIALLDSYGESDPKTSLVGAISSGLLCFVGGPFSSGHW</sequence>
<name>A0A9D4G2R4_DREPO</name>
<proteinExistence type="predicted"/>
<accession>A0A9D4G2R4</accession>
<protein>
    <submittedName>
        <fullName evidence="2">Uncharacterized protein</fullName>
    </submittedName>
</protein>
<organism evidence="2 3">
    <name type="scientific">Dreissena polymorpha</name>
    <name type="common">Zebra mussel</name>
    <name type="synonym">Mytilus polymorpha</name>
    <dbReference type="NCBI Taxonomy" id="45954"/>
    <lineage>
        <taxon>Eukaryota</taxon>
        <taxon>Metazoa</taxon>
        <taxon>Spiralia</taxon>
        <taxon>Lophotrochozoa</taxon>
        <taxon>Mollusca</taxon>
        <taxon>Bivalvia</taxon>
        <taxon>Autobranchia</taxon>
        <taxon>Heteroconchia</taxon>
        <taxon>Euheterodonta</taxon>
        <taxon>Imparidentia</taxon>
        <taxon>Neoheterodontei</taxon>
        <taxon>Myida</taxon>
        <taxon>Dreissenoidea</taxon>
        <taxon>Dreissenidae</taxon>
        <taxon>Dreissena</taxon>
    </lineage>
</organism>
<evidence type="ECO:0000313" key="2">
    <source>
        <dbReference type="EMBL" id="KAH3809529.1"/>
    </source>
</evidence>
<keyword evidence="1" id="KW-0472">Membrane</keyword>
<gene>
    <name evidence="2" type="ORF">DPMN_137902</name>
</gene>
<reference evidence="2" key="1">
    <citation type="journal article" date="2019" name="bioRxiv">
        <title>The Genome of the Zebra Mussel, Dreissena polymorpha: A Resource for Invasive Species Research.</title>
        <authorList>
            <person name="McCartney M.A."/>
            <person name="Auch B."/>
            <person name="Kono T."/>
            <person name="Mallez S."/>
            <person name="Zhang Y."/>
            <person name="Obille A."/>
            <person name="Becker A."/>
            <person name="Abrahante J.E."/>
            <person name="Garbe J."/>
            <person name="Badalamenti J.P."/>
            <person name="Herman A."/>
            <person name="Mangelson H."/>
            <person name="Liachko I."/>
            <person name="Sullivan S."/>
            <person name="Sone E.D."/>
            <person name="Koren S."/>
            <person name="Silverstein K.A.T."/>
            <person name="Beckman K.B."/>
            <person name="Gohl D.M."/>
        </authorList>
    </citation>
    <scope>NUCLEOTIDE SEQUENCE</scope>
    <source>
        <strain evidence="2">Duluth1</strain>
        <tissue evidence="2">Whole animal</tissue>
    </source>
</reference>